<keyword evidence="18" id="KW-1185">Reference proteome</keyword>
<comment type="catalytic activity">
    <reaction evidence="1">
        <text>AMP + diphosphate = 5-phospho-alpha-D-ribose 1-diphosphate + adenine</text>
        <dbReference type="Rhea" id="RHEA:16609"/>
        <dbReference type="ChEBI" id="CHEBI:16708"/>
        <dbReference type="ChEBI" id="CHEBI:33019"/>
        <dbReference type="ChEBI" id="CHEBI:58017"/>
        <dbReference type="ChEBI" id="CHEBI:456215"/>
        <dbReference type="EC" id="2.4.2.7"/>
    </reaction>
</comment>
<evidence type="ECO:0000256" key="9">
    <source>
        <dbReference type="ARBA" id="ARBA00022490"/>
    </source>
</evidence>
<evidence type="ECO:0000256" key="8">
    <source>
        <dbReference type="ARBA" id="ARBA00017366"/>
    </source>
</evidence>
<dbReference type="EMBL" id="CALNXJ010000001">
    <property type="protein sequence ID" value="CAH3032246.1"/>
    <property type="molecule type" value="Genomic_DNA"/>
</dbReference>
<evidence type="ECO:0000259" key="16">
    <source>
        <dbReference type="Pfam" id="PF00156"/>
    </source>
</evidence>
<dbReference type="NCBIfam" id="TIGR01090">
    <property type="entry name" value="apt"/>
    <property type="match status" value="1"/>
</dbReference>
<dbReference type="Gene3D" id="3.40.50.2020">
    <property type="match status" value="1"/>
</dbReference>
<dbReference type="GO" id="GO:0006166">
    <property type="term" value="P:purine ribonucleoside salvage"/>
    <property type="evidence" value="ECO:0007669"/>
    <property type="project" value="UniProtKB-KW"/>
</dbReference>
<dbReference type="PRINTS" id="PR00080">
    <property type="entry name" value="SDRFAMILY"/>
</dbReference>
<evidence type="ECO:0000256" key="13">
    <source>
        <dbReference type="ARBA" id="ARBA00022857"/>
    </source>
</evidence>
<dbReference type="InterPro" id="IPR000836">
    <property type="entry name" value="PRTase_dom"/>
</dbReference>
<keyword evidence="13" id="KW-0521">NADP</keyword>
<dbReference type="Pfam" id="PF00106">
    <property type="entry name" value="adh_short"/>
    <property type="match status" value="1"/>
</dbReference>
<reference evidence="17 18" key="1">
    <citation type="submission" date="2022-05" db="EMBL/GenBank/DDBJ databases">
        <authorList>
            <consortium name="Genoscope - CEA"/>
            <person name="William W."/>
        </authorList>
    </citation>
    <scope>NUCLEOTIDE SEQUENCE [LARGE SCALE GENOMIC DNA]</scope>
</reference>
<dbReference type="InterPro" id="IPR005764">
    <property type="entry name" value="Ade_phspho_trans"/>
</dbReference>
<keyword evidence="12" id="KW-0660">Purine salvage</keyword>
<comment type="subcellular location">
    <subcellularLocation>
        <location evidence="3">Cytoplasm</location>
    </subcellularLocation>
</comment>
<evidence type="ECO:0000256" key="2">
    <source>
        <dbReference type="ARBA" id="ARBA00003968"/>
    </source>
</evidence>
<comment type="function">
    <text evidence="2">Catalyzes a salvage reaction resulting in the formation of AMP, that is energically less costly than de novo synthesis.</text>
</comment>
<evidence type="ECO:0000256" key="11">
    <source>
        <dbReference type="ARBA" id="ARBA00022679"/>
    </source>
</evidence>
<comment type="pathway">
    <text evidence="4">Purine metabolism; AMP biosynthesis via salvage pathway; AMP from adenine: step 1/1.</text>
</comment>
<dbReference type="CDD" id="cd05325">
    <property type="entry name" value="carb_red_sniffer_like_SDR_c"/>
    <property type="match status" value="1"/>
</dbReference>
<evidence type="ECO:0000256" key="4">
    <source>
        <dbReference type="ARBA" id="ARBA00004659"/>
    </source>
</evidence>
<dbReference type="PANTHER" id="PTHR43544:SF7">
    <property type="entry name" value="NADB-LER2"/>
    <property type="match status" value="1"/>
</dbReference>
<dbReference type="AlphaFoldDB" id="A0AAU9VPG7"/>
<name>A0AAU9VPG7_9CNID</name>
<dbReference type="GO" id="GO:0003999">
    <property type="term" value="F:adenine phosphoribosyltransferase activity"/>
    <property type="evidence" value="ECO:0007669"/>
    <property type="project" value="UniProtKB-EC"/>
</dbReference>
<dbReference type="NCBIfam" id="NF002634">
    <property type="entry name" value="PRK02304.1-3"/>
    <property type="match status" value="1"/>
</dbReference>
<dbReference type="HAMAP" id="MF_00004">
    <property type="entry name" value="Aden_phosphoribosyltr"/>
    <property type="match status" value="1"/>
</dbReference>
<comment type="caution">
    <text evidence="17">The sequence shown here is derived from an EMBL/GenBank/DDBJ whole genome shotgun (WGS) entry which is preliminary data.</text>
</comment>
<comment type="similarity">
    <text evidence="15">Belongs to the short-chain dehydrogenases/reductases (SDR) family.</text>
</comment>
<dbReference type="SUPFAM" id="SSF51735">
    <property type="entry name" value="NAD(P)-binding Rossmann-fold domains"/>
    <property type="match status" value="1"/>
</dbReference>
<comment type="subunit">
    <text evidence="6">Homodimer.</text>
</comment>
<evidence type="ECO:0000256" key="14">
    <source>
        <dbReference type="ARBA" id="ARBA00023002"/>
    </source>
</evidence>
<accession>A0AAU9VPG7</accession>
<evidence type="ECO:0000256" key="3">
    <source>
        <dbReference type="ARBA" id="ARBA00004496"/>
    </source>
</evidence>
<dbReference type="SUPFAM" id="SSF53271">
    <property type="entry name" value="PRTase-like"/>
    <property type="match status" value="1"/>
</dbReference>
<dbReference type="NCBIfam" id="NF002636">
    <property type="entry name" value="PRK02304.1-5"/>
    <property type="match status" value="1"/>
</dbReference>
<evidence type="ECO:0000256" key="1">
    <source>
        <dbReference type="ARBA" id="ARBA00000868"/>
    </source>
</evidence>
<sequence length="444" mass="48102">MGDGNSTLWPFKTVFITGANRGIGLALVKRFLSLCHPPEYVFATYRTLETASELKSLSEVNTNLNLLELDVNNIESFDKVVSEVDSKLENRGLDLLINNAGIMDRSKLDAVTAEGMIQVYKTNVVAPLMLTKAFLPLLRRSVSQRNKDDSSKTFIVNMSSGAGSITNNTWSAMYPYRPSKAALNMITKSLSVDLADEGIMAVALHPGWVQTDMGGSNASLTIKESVDGLITVIGSLDESKNGGFLDYTGKTLPCISRSDMASSGNYSDQEKALEYVKSLIRPFPDFPIPGIIFRDICPVLYDCNALRTVTDILTEHIKANFAGVDAIVGLDARGFLFGPILSLNLNLPFVPVRKSGKLPGPTVKVSSTKEYGKDVLEMQVDGIQKGQKVVIVDDLLATGGTLQAACQLVKDAGGEVLECVLIVELEELDGKSKVPAPCYCLLKF</sequence>
<gene>
    <name evidence="17" type="ORF">PMEA_00001073</name>
</gene>
<evidence type="ECO:0000256" key="5">
    <source>
        <dbReference type="ARBA" id="ARBA00008391"/>
    </source>
</evidence>
<evidence type="ECO:0000256" key="15">
    <source>
        <dbReference type="RuleBase" id="RU000363"/>
    </source>
</evidence>
<evidence type="ECO:0000256" key="10">
    <source>
        <dbReference type="ARBA" id="ARBA00022676"/>
    </source>
</evidence>
<evidence type="ECO:0000313" key="18">
    <source>
        <dbReference type="Proteomes" id="UP001159428"/>
    </source>
</evidence>
<feature type="domain" description="Phosphoribosyltransferase" evidence="16">
    <location>
        <begin position="305"/>
        <end position="424"/>
    </location>
</feature>
<dbReference type="CDD" id="cd06223">
    <property type="entry name" value="PRTases_typeI"/>
    <property type="match status" value="1"/>
</dbReference>
<dbReference type="InterPro" id="IPR051468">
    <property type="entry name" value="Fungal_SecMetab_SDRs"/>
</dbReference>
<keyword evidence="11" id="KW-0808">Transferase</keyword>
<dbReference type="EC" id="2.4.2.7" evidence="7"/>
<dbReference type="Gene3D" id="3.40.50.720">
    <property type="entry name" value="NAD(P)-binding Rossmann-like Domain"/>
    <property type="match status" value="1"/>
</dbReference>
<organism evidence="17 18">
    <name type="scientific">Pocillopora meandrina</name>
    <dbReference type="NCBI Taxonomy" id="46732"/>
    <lineage>
        <taxon>Eukaryota</taxon>
        <taxon>Metazoa</taxon>
        <taxon>Cnidaria</taxon>
        <taxon>Anthozoa</taxon>
        <taxon>Hexacorallia</taxon>
        <taxon>Scleractinia</taxon>
        <taxon>Astrocoeniina</taxon>
        <taxon>Pocilloporidae</taxon>
        <taxon>Pocillopora</taxon>
    </lineage>
</organism>
<evidence type="ECO:0000313" key="17">
    <source>
        <dbReference type="EMBL" id="CAH3032246.1"/>
    </source>
</evidence>
<proteinExistence type="inferred from homology"/>
<dbReference type="GO" id="GO:0005737">
    <property type="term" value="C:cytoplasm"/>
    <property type="evidence" value="ECO:0007669"/>
    <property type="project" value="UniProtKB-SubCell"/>
</dbReference>
<dbReference type="Pfam" id="PF00156">
    <property type="entry name" value="Pribosyltran"/>
    <property type="match status" value="1"/>
</dbReference>
<comment type="similarity">
    <text evidence="5">Belongs to the purine/pyrimidine phosphoribosyltransferase family.</text>
</comment>
<evidence type="ECO:0000256" key="6">
    <source>
        <dbReference type="ARBA" id="ARBA00011738"/>
    </source>
</evidence>
<dbReference type="GO" id="GO:0016491">
    <property type="term" value="F:oxidoreductase activity"/>
    <property type="evidence" value="ECO:0007669"/>
    <property type="project" value="UniProtKB-KW"/>
</dbReference>
<dbReference type="GO" id="GO:0006168">
    <property type="term" value="P:adenine salvage"/>
    <property type="evidence" value="ECO:0007669"/>
    <property type="project" value="InterPro"/>
</dbReference>
<dbReference type="InterPro" id="IPR036291">
    <property type="entry name" value="NAD(P)-bd_dom_sf"/>
</dbReference>
<dbReference type="FunFam" id="3.40.50.2020:FF:000004">
    <property type="entry name" value="Adenine phosphoribosyltransferase"/>
    <property type="match status" value="1"/>
</dbReference>
<dbReference type="InterPro" id="IPR002347">
    <property type="entry name" value="SDR_fam"/>
</dbReference>
<keyword evidence="10" id="KW-0328">Glycosyltransferase</keyword>
<protein>
    <recommendedName>
        <fullName evidence="8">Adenine phosphoribosyltransferase</fullName>
        <ecNumber evidence="7">2.4.2.7</ecNumber>
    </recommendedName>
</protein>
<keyword evidence="9" id="KW-0963">Cytoplasm</keyword>
<keyword evidence="14" id="KW-0560">Oxidoreductase</keyword>
<dbReference type="PRINTS" id="PR00081">
    <property type="entry name" value="GDHRDH"/>
</dbReference>
<evidence type="ECO:0000256" key="12">
    <source>
        <dbReference type="ARBA" id="ARBA00022726"/>
    </source>
</evidence>
<dbReference type="InterPro" id="IPR029057">
    <property type="entry name" value="PRTase-like"/>
</dbReference>
<dbReference type="Proteomes" id="UP001159428">
    <property type="component" value="Unassembled WGS sequence"/>
</dbReference>
<dbReference type="PANTHER" id="PTHR43544">
    <property type="entry name" value="SHORT-CHAIN DEHYDROGENASE/REDUCTASE"/>
    <property type="match status" value="1"/>
</dbReference>
<evidence type="ECO:0000256" key="7">
    <source>
        <dbReference type="ARBA" id="ARBA00011893"/>
    </source>
</evidence>